<dbReference type="AlphaFoldDB" id="A0A6V8R3I7"/>
<proteinExistence type="predicted"/>
<protein>
    <submittedName>
        <fullName evidence="1">Uncharacterized protein</fullName>
    </submittedName>
</protein>
<dbReference type="Proteomes" id="UP000517252">
    <property type="component" value="Unassembled WGS sequence"/>
</dbReference>
<sequence>MLNNENQAAVTVDVNEAIASGAPPALETLATADTMAFQSPANQDTPCDNRVWPEEWRDGAENNAENFFAHVRRQEAYWDSLGVSCHRAAPDGSNRLLPRRFGSLQNQHANIDVNTEYVALTREAPAGQPENHAKCSRFYRMVGNSRQAVDMIVVPREEINALEAQVDVVSYDNPAAGTGLYLEHANNFVTATMTKNNWRPGQLIGQDGADPATLSQSPSFAASDRWNEISERRSATSTGHLLQYQRPYGVSLGWGGYDRYTHWQSYGRRVTKDMVKEGNWSTDPLSPFTIVNESDEFVETVTQLFKLEDLPPQPRNLVSLTSTWANVYKDN</sequence>
<evidence type="ECO:0000313" key="2">
    <source>
        <dbReference type="Proteomes" id="UP000517252"/>
    </source>
</evidence>
<name>A0A6V8R3I7_TRIAP</name>
<dbReference type="OrthoDB" id="4899132at2759"/>
<reference evidence="1 2" key="1">
    <citation type="submission" date="2020-07" db="EMBL/GenBank/DDBJ databases">
        <title>Trichoderma asperellum IC-1 whole genome shotgun sequence.</title>
        <authorList>
            <person name="Kanamasa S."/>
            <person name="Takahashi H."/>
        </authorList>
    </citation>
    <scope>NUCLEOTIDE SEQUENCE [LARGE SCALE GENOMIC DNA]</scope>
    <source>
        <strain evidence="1 2">IC-1</strain>
    </source>
</reference>
<accession>A0A6V8R3I7</accession>
<dbReference type="EMBL" id="BLZH01000008">
    <property type="protein sequence ID" value="GFP57568.1"/>
    <property type="molecule type" value="Genomic_DNA"/>
</dbReference>
<gene>
    <name evidence="1" type="ORF">TASIC1_0008040900</name>
</gene>
<evidence type="ECO:0000313" key="1">
    <source>
        <dbReference type="EMBL" id="GFP57568.1"/>
    </source>
</evidence>
<comment type="caution">
    <text evidence="1">The sequence shown here is derived from an EMBL/GenBank/DDBJ whole genome shotgun (WGS) entry which is preliminary data.</text>
</comment>
<organism evidence="1 2">
    <name type="scientific">Trichoderma asperellum</name>
    <name type="common">Filamentous fungus</name>
    <dbReference type="NCBI Taxonomy" id="101201"/>
    <lineage>
        <taxon>Eukaryota</taxon>
        <taxon>Fungi</taxon>
        <taxon>Dikarya</taxon>
        <taxon>Ascomycota</taxon>
        <taxon>Pezizomycotina</taxon>
        <taxon>Sordariomycetes</taxon>
        <taxon>Hypocreomycetidae</taxon>
        <taxon>Hypocreales</taxon>
        <taxon>Hypocreaceae</taxon>
        <taxon>Trichoderma</taxon>
    </lineage>
</organism>